<evidence type="ECO:0000313" key="5">
    <source>
        <dbReference type="Proteomes" id="UP000319825"/>
    </source>
</evidence>
<keyword evidence="4" id="KW-0378">Hydrolase</keyword>
<dbReference type="GO" id="GO:0046872">
    <property type="term" value="F:metal ion binding"/>
    <property type="evidence" value="ECO:0007669"/>
    <property type="project" value="UniProtKB-KW"/>
</dbReference>
<keyword evidence="4" id="KW-0540">Nuclease</keyword>
<keyword evidence="2" id="KW-0479">Metal-binding</keyword>
<reference evidence="4 5" key="1">
    <citation type="submission" date="2019-07" db="EMBL/GenBank/DDBJ databases">
        <title>R&amp;d 2014.</title>
        <authorList>
            <person name="Klenk H.-P."/>
        </authorList>
    </citation>
    <scope>NUCLEOTIDE SEQUENCE [LARGE SCALE GENOMIC DNA]</scope>
    <source>
        <strain evidence="4 5">DSM 43868</strain>
    </source>
</reference>
<protein>
    <submittedName>
        <fullName evidence="4">DDE superfamily endonuclease</fullName>
    </submittedName>
</protein>
<dbReference type="Proteomes" id="UP000319825">
    <property type="component" value="Unassembled WGS sequence"/>
</dbReference>
<dbReference type="InterPro" id="IPR027806">
    <property type="entry name" value="HARBI1_dom"/>
</dbReference>
<evidence type="ECO:0000256" key="1">
    <source>
        <dbReference type="ARBA" id="ARBA00001968"/>
    </source>
</evidence>
<keyword evidence="5" id="KW-1185">Reference proteome</keyword>
<name>A0A562I870_MICOL</name>
<evidence type="ECO:0000259" key="3">
    <source>
        <dbReference type="Pfam" id="PF13359"/>
    </source>
</evidence>
<dbReference type="EMBL" id="VLKE01000001">
    <property type="protein sequence ID" value="TWH67220.1"/>
    <property type="molecule type" value="Genomic_DNA"/>
</dbReference>
<comment type="caution">
    <text evidence="4">The sequence shown here is derived from an EMBL/GenBank/DDBJ whole genome shotgun (WGS) entry which is preliminary data.</text>
</comment>
<feature type="domain" description="DDE Tnp4" evidence="3">
    <location>
        <begin position="2"/>
        <end position="67"/>
    </location>
</feature>
<evidence type="ECO:0000313" key="4">
    <source>
        <dbReference type="EMBL" id="TWH67220.1"/>
    </source>
</evidence>
<proteinExistence type="predicted"/>
<gene>
    <name evidence="4" type="ORF">JD77_02192</name>
</gene>
<organism evidence="4 5">
    <name type="scientific">Micromonospora olivasterospora</name>
    <dbReference type="NCBI Taxonomy" id="1880"/>
    <lineage>
        <taxon>Bacteria</taxon>
        <taxon>Bacillati</taxon>
        <taxon>Actinomycetota</taxon>
        <taxon>Actinomycetes</taxon>
        <taxon>Micromonosporales</taxon>
        <taxon>Micromonosporaceae</taxon>
        <taxon>Micromonospora</taxon>
    </lineage>
</organism>
<evidence type="ECO:0000256" key="2">
    <source>
        <dbReference type="ARBA" id="ARBA00022723"/>
    </source>
</evidence>
<keyword evidence="4" id="KW-0255">Endonuclease</keyword>
<accession>A0A562I870</accession>
<dbReference type="GO" id="GO:0004519">
    <property type="term" value="F:endonuclease activity"/>
    <property type="evidence" value="ECO:0007669"/>
    <property type="project" value="UniProtKB-KW"/>
</dbReference>
<comment type="cofactor">
    <cofactor evidence="1">
        <name>a divalent metal cation</name>
        <dbReference type="ChEBI" id="CHEBI:60240"/>
    </cofactor>
</comment>
<sequence length="72" mass="8207">MIIPYRKPTDGSELPDWKTDLNKQHRTVRAQVEHALARMKTFKILRDYRRAANTLADTASGIAHLHNIILAG</sequence>
<dbReference type="AlphaFoldDB" id="A0A562I870"/>
<dbReference type="Pfam" id="PF13359">
    <property type="entry name" value="DDE_Tnp_4"/>
    <property type="match status" value="1"/>
</dbReference>